<name>A0A813R1W6_ADIRI</name>
<comment type="subcellular location">
    <subcellularLocation>
        <location evidence="1">Cell membrane</location>
        <topology evidence="1">Multi-pass membrane protein</topology>
    </subcellularLocation>
</comment>
<dbReference type="Gene3D" id="1.20.1070.10">
    <property type="entry name" value="Rhodopsin 7-helix transmembrane proteins"/>
    <property type="match status" value="1"/>
</dbReference>
<protein>
    <recommendedName>
        <fullName evidence="10">G-protein coupled receptors family 1 profile domain-containing protein</fullName>
    </recommendedName>
</protein>
<accession>A0A813R1W6</accession>
<feature type="transmembrane region" description="Helical" evidence="9">
    <location>
        <begin position="339"/>
        <end position="362"/>
    </location>
</feature>
<evidence type="ECO:0000256" key="4">
    <source>
        <dbReference type="ARBA" id="ARBA00022989"/>
    </source>
</evidence>
<sequence length="427" mass="50085">MNGTSNLAATQVRPPNAQLTDRLLAIYSLLLILIGTPCNLLCCVIYFQKINRSNSIKIIFGYLAFLDTIVLYTFNLNYVVREFSVDFKITSLKSQNSNKTSHGDQVHAIVTKKNLEEYSLFMCRFLSYIAFSILQTSSWVLAFGSFNRYLLVKKLARFEFICKRPYTIAICLLLTCSFFLSNTHILWMNGYRSSTGNIICYSKVNSPSYMVWYQRYHLFMYSVLPSSILLIFNTLLMRIIFASKKRLDNHKRLVLIAATATTTIPLNRRKSFLALQHSSSAALRRPNRNSPSRLLNRHSRKLTMSLIFITISYFMLTFPSTIIFSFIRQYITRSDLRRTVSLFFTNLSTTTHTIRFFIYFFCSIDFRNDFYNLFLLKRPFRLNFIKKRGHHHHHQQQQSITLNPSNRQTELILLTNRNEPVEYNREN</sequence>
<dbReference type="InterPro" id="IPR000276">
    <property type="entry name" value="GPCR_Rhodpsn"/>
</dbReference>
<dbReference type="EMBL" id="CAJNOJ010000009">
    <property type="protein sequence ID" value="CAF0774824.1"/>
    <property type="molecule type" value="Genomic_DNA"/>
</dbReference>
<keyword evidence="6 9" id="KW-0472">Membrane</keyword>
<dbReference type="PANTHER" id="PTHR24230">
    <property type="entry name" value="G-PROTEIN COUPLED RECEPTOR"/>
    <property type="match status" value="1"/>
</dbReference>
<keyword evidence="7" id="KW-0675">Receptor</keyword>
<evidence type="ECO:0000256" key="7">
    <source>
        <dbReference type="ARBA" id="ARBA00023170"/>
    </source>
</evidence>
<keyword evidence="8" id="KW-0807">Transducer</keyword>
<evidence type="ECO:0000256" key="2">
    <source>
        <dbReference type="ARBA" id="ARBA00022475"/>
    </source>
</evidence>
<keyword evidence="2" id="KW-1003">Cell membrane</keyword>
<dbReference type="AlphaFoldDB" id="A0A813R1W6"/>
<evidence type="ECO:0000256" key="9">
    <source>
        <dbReference type="SAM" id="Phobius"/>
    </source>
</evidence>
<evidence type="ECO:0000313" key="12">
    <source>
        <dbReference type="Proteomes" id="UP000663852"/>
    </source>
</evidence>
<evidence type="ECO:0000256" key="3">
    <source>
        <dbReference type="ARBA" id="ARBA00022692"/>
    </source>
</evidence>
<evidence type="ECO:0000256" key="6">
    <source>
        <dbReference type="ARBA" id="ARBA00023136"/>
    </source>
</evidence>
<evidence type="ECO:0000313" key="11">
    <source>
        <dbReference type="EMBL" id="CAF0774824.1"/>
    </source>
</evidence>
<dbReference type="PROSITE" id="PS50262">
    <property type="entry name" value="G_PROTEIN_RECEP_F1_2"/>
    <property type="match status" value="1"/>
</dbReference>
<feature type="transmembrane region" description="Helical" evidence="9">
    <location>
        <begin position="302"/>
        <end position="327"/>
    </location>
</feature>
<dbReference type="Proteomes" id="UP000663852">
    <property type="component" value="Unassembled WGS sequence"/>
</dbReference>
<keyword evidence="4 9" id="KW-1133">Transmembrane helix</keyword>
<feature type="domain" description="G-protein coupled receptors family 1 profile" evidence="10">
    <location>
        <begin position="38"/>
        <end position="359"/>
    </location>
</feature>
<feature type="transmembrane region" description="Helical" evidence="9">
    <location>
        <begin position="218"/>
        <end position="241"/>
    </location>
</feature>
<evidence type="ECO:0000256" key="5">
    <source>
        <dbReference type="ARBA" id="ARBA00023040"/>
    </source>
</evidence>
<keyword evidence="5" id="KW-0297">G-protein coupled receptor</keyword>
<dbReference type="PANTHER" id="PTHR24230:SF76">
    <property type="entry name" value="G-PROTEIN COUPLED RECEPTORS FAMILY 1 PROFILE DOMAIN-CONTAINING PROTEIN"/>
    <property type="match status" value="1"/>
</dbReference>
<organism evidence="11 12">
    <name type="scientific">Adineta ricciae</name>
    <name type="common">Rotifer</name>
    <dbReference type="NCBI Taxonomy" id="249248"/>
    <lineage>
        <taxon>Eukaryota</taxon>
        <taxon>Metazoa</taxon>
        <taxon>Spiralia</taxon>
        <taxon>Gnathifera</taxon>
        <taxon>Rotifera</taxon>
        <taxon>Eurotatoria</taxon>
        <taxon>Bdelloidea</taxon>
        <taxon>Adinetida</taxon>
        <taxon>Adinetidae</taxon>
        <taxon>Adineta</taxon>
    </lineage>
</organism>
<evidence type="ECO:0000259" key="10">
    <source>
        <dbReference type="PROSITE" id="PS50262"/>
    </source>
</evidence>
<evidence type="ECO:0000256" key="1">
    <source>
        <dbReference type="ARBA" id="ARBA00004651"/>
    </source>
</evidence>
<feature type="transmembrane region" description="Helical" evidence="9">
    <location>
        <begin position="24"/>
        <end position="47"/>
    </location>
</feature>
<dbReference type="OrthoDB" id="10037788at2759"/>
<comment type="caution">
    <text evidence="11">The sequence shown here is derived from an EMBL/GenBank/DDBJ whole genome shotgun (WGS) entry which is preliminary data.</text>
</comment>
<feature type="transmembrane region" description="Helical" evidence="9">
    <location>
        <begin position="125"/>
        <end position="146"/>
    </location>
</feature>
<dbReference type="GO" id="GO:0005886">
    <property type="term" value="C:plasma membrane"/>
    <property type="evidence" value="ECO:0007669"/>
    <property type="project" value="UniProtKB-SubCell"/>
</dbReference>
<feature type="transmembrane region" description="Helical" evidence="9">
    <location>
        <begin position="166"/>
        <end position="187"/>
    </location>
</feature>
<dbReference type="GO" id="GO:0008528">
    <property type="term" value="F:G protein-coupled peptide receptor activity"/>
    <property type="evidence" value="ECO:0007669"/>
    <property type="project" value="TreeGrafter"/>
</dbReference>
<dbReference type="Pfam" id="PF00001">
    <property type="entry name" value="7tm_1"/>
    <property type="match status" value="1"/>
</dbReference>
<dbReference type="SUPFAM" id="SSF81321">
    <property type="entry name" value="Family A G protein-coupled receptor-like"/>
    <property type="match status" value="1"/>
</dbReference>
<dbReference type="GO" id="GO:0007218">
    <property type="term" value="P:neuropeptide signaling pathway"/>
    <property type="evidence" value="ECO:0007669"/>
    <property type="project" value="TreeGrafter"/>
</dbReference>
<gene>
    <name evidence="11" type="ORF">EDS130_LOCUS3514</name>
</gene>
<keyword evidence="3 9" id="KW-0812">Transmembrane</keyword>
<proteinExistence type="predicted"/>
<dbReference type="InterPro" id="IPR017452">
    <property type="entry name" value="GPCR_Rhodpsn_7TM"/>
</dbReference>
<feature type="transmembrane region" description="Helical" evidence="9">
    <location>
        <begin position="59"/>
        <end position="80"/>
    </location>
</feature>
<evidence type="ECO:0000256" key="8">
    <source>
        <dbReference type="ARBA" id="ARBA00023224"/>
    </source>
</evidence>
<reference evidence="11" key="1">
    <citation type="submission" date="2021-02" db="EMBL/GenBank/DDBJ databases">
        <authorList>
            <person name="Nowell W R."/>
        </authorList>
    </citation>
    <scope>NUCLEOTIDE SEQUENCE</scope>
</reference>